<evidence type="ECO:0000259" key="1">
    <source>
        <dbReference type="PROSITE" id="PS50181"/>
    </source>
</evidence>
<proteinExistence type="predicted"/>
<dbReference type="SUPFAM" id="SSF52047">
    <property type="entry name" value="RNI-like"/>
    <property type="match status" value="1"/>
</dbReference>
<keyword evidence="3" id="KW-1185">Reference proteome</keyword>
<organism evidence="2 3">
    <name type="scientific">Oncorhynchus tshawytscha</name>
    <name type="common">Chinook salmon</name>
    <name type="synonym">Salmo tshawytscha</name>
    <dbReference type="NCBI Taxonomy" id="74940"/>
    <lineage>
        <taxon>Eukaryota</taxon>
        <taxon>Metazoa</taxon>
        <taxon>Chordata</taxon>
        <taxon>Craniata</taxon>
        <taxon>Vertebrata</taxon>
        <taxon>Euteleostomi</taxon>
        <taxon>Actinopterygii</taxon>
        <taxon>Neopterygii</taxon>
        <taxon>Teleostei</taxon>
        <taxon>Protacanthopterygii</taxon>
        <taxon>Salmoniformes</taxon>
        <taxon>Salmonidae</taxon>
        <taxon>Salmoninae</taxon>
        <taxon>Oncorhynchus</taxon>
    </lineage>
</organism>
<dbReference type="InterPro" id="IPR032675">
    <property type="entry name" value="LRR_dom_sf"/>
</dbReference>
<dbReference type="InterPro" id="IPR036047">
    <property type="entry name" value="F-box-like_dom_sf"/>
</dbReference>
<dbReference type="SUPFAM" id="SSF81383">
    <property type="entry name" value="F-box domain"/>
    <property type="match status" value="1"/>
</dbReference>
<gene>
    <name evidence="2" type="primary">FBXL18</name>
</gene>
<evidence type="ECO:0000313" key="3">
    <source>
        <dbReference type="Proteomes" id="UP000694402"/>
    </source>
</evidence>
<dbReference type="PROSITE" id="PS50181">
    <property type="entry name" value="FBOX"/>
    <property type="match status" value="1"/>
</dbReference>
<dbReference type="GO" id="GO:0031146">
    <property type="term" value="P:SCF-dependent proteasomal ubiquitin-dependent protein catabolic process"/>
    <property type="evidence" value="ECO:0007669"/>
    <property type="project" value="InterPro"/>
</dbReference>
<dbReference type="PANTHER" id="PTHR38926:SF5">
    <property type="entry name" value="F-BOX AND LEUCINE-RICH REPEAT PROTEIN 6"/>
    <property type="match status" value="1"/>
</dbReference>
<dbReference type="PANTHER" id="PTHR38926">
    <property type="entry name" value="F-BOX DOMAIN CONTAINING PROTEIN, EXPRESSED"/>
    <property type="match status" value="1"/>
</dbReference>
<dbReference type="Pfam" id="PF19729">
    <property type="entry name" value="LRR_FBXL18"/>
    <property type="match status" value="1"/>
</dbReference>
<dbReference type="Proteomes" id="UP000694402">
    <property type="component" value="Unassembled WGS sequence"/>
</dbReference>
<sequence length="765" mass="83125">MFRPQCSGETQRFTSGRSSHMKFSAGRHALIKNTHKKTMTSSVNGRVLDEDMDNQIVQAVCVEDGIGVVSGSIGMSDFSDEILLSILCYVSTSDLVNNVSRTCRKLHTLCYDKTLLTTVTLSEEYTADDGAIRQVLKHLSNHVQSLSLSGCYWLSGSTIDRLIRCRSLVRLDLSGCRVTSLRLSRLLSSLPLLRSLAFDVSPGFDSAQLSGEARDSLSRLSELRQTVLTPSYGVVPCCSSLFSLQLQLDILDVTRCMCCQLMMGQSSVPHYQQLEEFTACLAPGEVNQTLLLLYLAVFSVRVPERLRSFLVSVPGPNPAHWPAASSLAHSLVQHGDLEALQLPRSWLDATSLGRVLLSNAPKHLNFSRCPTLRQTVIQSLTGTGVRDSTRLVSLNLSGIGHTSNYPECSRARGEEELVAEAMSRLVICCPNLSHLNLLHTHYHHDNAHTPGLEANTHLCTSLSKLTHLRSLALPACALSDGSHTPSPSPSPSSLLLGLRKPSRVGLQTYRPGSGDSLPREGTSGLGTLLAGCPCLEVLEITGPGFISALPRLEPCARVCVDQRTCVNARGVGDAHVAALRGSGAAEADAGGAAGVLKGTGLVQVAEHCRDLQALSLANLGSLKTWNYSAALLDTLRNCTQLTQLRLEQPYLVCNGAFWEALSCCSRLRRLCLISRNGTFHPAAVVTFMECCRDVMVCHMFLGGTLVACRTLQKTLLDRFSVERPALSVVIYPLLHEDLPLVIRDMPLPLLDQLTLFQSRVAQAPR</sequence>
<protein>
    <recommendedName>
        <fullName evidence="1">F-box domain-containing protein</fullName>
    </recommendedName>
</protein>
<reference evidence="2" key="3">
    <citation type="submission" date="2025-09" db="UniProtKB">
        <authorList>
            <consortium name="Ensembl"/>
        </authorList>
    </citation>
    <scope>IDENTIFICATION</scope>
</reference>
<feature type="domain" description="F-box" evidence="1">
    <location>
        <begin position="72"/>
        <end position="119"/>
    </location>
</feature>
<dbReference type="InterPro" id="IPR045627">
    <property type="entry name" value="FBXL18_LRR"/>
</dbReference>
<accession>A0AAZ3RLG9</accession>
<name>A0AAZ3RLG9_ONCTS</name>
<evidence type="ECO:0000313" key="2">
    <source>
        <dbReference type="Ensembl" id="ENSOTSP00005140814.1"/>
    </source>
</evidence>
<dbReference type="AlphaFoldDB" id="A0AAZ3RLG9"/>
<dbReference type="Gene3D" id="3.80.10.10">
    <property type="entry name" value="Ribonuclease Inhibitor"/>
    <property type="match status" value="2"/>
</dbReference>
<dbReference type="Ensembl" id="ENSOTST00005176916.1">
    <property type="protein sequence ID" value="ENSOTSP00005140814.1"/>
    <property type="gene ID" value="ENSOTSG00005058975.1"/>
</dbReference>
<reference evidence="2" key="2">
    <citation type="submission" date="2025-08" db="UniProtKB">
        <authorList>
            <consortium name="Ensembl"/>
        </authorList>
    </citation>
    <scope>IDENTIFICATION</scope>
</reference>
<dbReference type="GeneTree" id="ENSGT00390000015109"/>
<dbReference type="Pfam" id="PF12937">
    <property type="entry name" value="F-box-like"/>
    <property type="match status" value="1"/>
</dbReference>
<reference evidence="3" key="1">
    <citation type="journal article" date="2018" name="PLoS ONE">
        <title>Chinook salmon (Oncorhynchus tshawytscha) genome and transcriptome.</title>
        <authorList>
            <person name="Christensen K.A."/>
            <person name="Leong J.S."/>
            <person name="Sakhrani D."/>
            <person name="Biagi C.A."/>
            <person name="Minkley D.R."/>
            <person name="Withler R.E."/>
            <person name="Rondeau E.B."/>
            <person name="Koop B.F."/>
            <person name="Devlin R.H."/>
        </authorList>
    </citation>
    <scope>NUCLEOTIDE SEQUENCE [LARGE SCALE GENOMIC DNA]</scope>
</reference>
<dbReference type="InterPro" id="IPR001810">
    <property type="entry name" value="F-box_dom"/>
</dbReference>